<dbReference type="KEGG" id="hoh:Hoch_4182"/>
<dbReference type="STRING" id="502025.Hoch_4182"/>
<protein>
    <submittedName>
        <fullName evidence="1">Bifunctional 5,10-methylene-tetrahydrofolate dehydrogenase:5,10-methylene-tetrahydrofolate cyclohydrolase</fullName>
    </submittedName>
</protein>
<keyword evidence="1" id="KW-0378">Hydrolase</keyword>
<reference evidence="1 2" key="1">
    <citation type="journal article" date="2010" name="Stand. Genomic Sci.">
        <title>Complete genome sequence of Haliangium ochraceum type strain (SMP-2).</title>
        <authorList>
            <consortium name="US DOE Joint Genome Institute (JGI-PGF)"/>
            <person name="Ivanova N."/>
            <person name="Daum C."/>
            <person name="Lang E."/>
            <person name="Abt B."/>
            <person name="Kopitz M."/>
            <person name="Saunders E."/>
            <person name="Lapidus A."/>
            <person name="Lucas S."/>
            <person name="Glavina Del Rio T."/>
            <person name="Nolan M."/>
            <person name="Tice H."/>
            <person name="Copeland A."/>
            <person name="Cheng J.F."/>
            <person name="Chen F."/>
            <person name="Bruce D."/>
            <person name="Goodwin L."/>
            <person name="Pitluck S."/>
            <person name="Mavromatis K."/>
            <person name="Pati A."/>
            <person name="Mikhailova N."/>
            <person name="Chen A."/>
            <person name="Palaniappan K."/>
            <person name="Land M."/>
            <person name="Hauser L."/>
            <person name="Chang Y.J."/>
            <person name="Jeffries C.D."/>
            <person name="Detter J.C."/>
            <person name="Brettin T."/>
            <person name="Rohde M."/>
            <person name="Goker M."/>
            <person name="Bristow J."/>
            <person name="Markowitz V."/>
            <person name="Eisen J.A."/>
            <person name="Hugenholtz P."/>
            <person name="Kyrpides N.C."/>
            <person name="Klenk H.P."/>
        </authorList>
    </citation>
    <scope>NUCLEOTIDE SEQUENCE [LARGE SCALE GENOMIC DNA]</scope>
    <source>
        <strain evidence="2">DSM 14365 / CIP 107738 / JCM 11303 / AJ 13395 / SMP-2</strain>
    </source>
</reference>
<dbReference type="RefSeq" id="WP_012829278.1">
    <property type="nucleotide sequence ID" value="NC_013440.1"/>
</dbReference>
<gene>
    <name evidence="1" type="ordered locus">Hoch_4182</name>
</gene>
<organism evidence="1 2">
    <name type="scientific">Haliangium ochraceum (strain DSM 14365 / JCM 11303 / SMP-2)</name>
    <dbReference type="NCBI Taxonomy" id="502025"/>
    <lineage>
        <taxon>Bacteria</taxon>
        <taxon>Pseudomonadati</taxon>
        <taxon>Myxococcota</taxon>
        <taxon>Polyangia</taxon>
        <taxon>Haliangiales</taxon>
        <taxon>Kofleriaceae</taxon>
        <taxon>Haliangium</taxon>
    </lineage>
</organism>
<proteinExistence type="predicted"/>
<name>D0LKW0_HALO1</name>
<accession>D0LKW0</accession>
<dbReference type="Proteomes" id="UP000001880">
    <property type="component" value="Chromosome"/>
</dbReference>
<dbReference type="HOGENOM" id="CLU_2355817_0_0_7"/>
<dbReference type="GO" id="GO:0016787">
    <property type="term" value="F:hydrolase activity"/>
    <property type="evidence" value="ECO:0007669"/>
    <property type="project" value="UniProtKB-KW"/>
</dbReference>
<dbReference type="AlphaFoldDB" id="D0LKW0"/>
<sequence>MNSPGKRIAVLVRTSEPARVAEALRAAVGLSLRGDRVEVVLPGAEPALSAVLAEQRRAIDTLRMLGHTVELPADAADADAAAARALRAADASEVWT</sequence>
<evidence type="ECO:0000313" key="1">
    <source>
        <dbReference type="EMBL" id="ACY16680.1"/>
    </source>
</evidence>
<dbReference type="EMBL" id="CP001804">
    <property type="protein sequence ID" value="ACY16680.1"/>
    <property type="molecule type" value="Genomic_DNA"/>
</dbReference>
<keyword evidence="2" id="KW-1185">Reference proteome</keyword>
<evidence type="ECO:0000313" key="2">
    <source>
        <dbReference type="Proteomes" id="UP000001880"/>
    </source>
</evidence>